<dbReference type="Proteomes" id="UP000281391">
    <property type="component" value="Chromosome"/>
</dbReference>
<feature type="domain" description="DUF4401" evidence="3">
    <location>
        <begin position="389"/>
        <end position="716"/>
    </location>
</feature>
<feature type="transmembrane region" description="Helical" evidence="1">
    <location>
        <begin position="427"/>
        <end position="444"/>
    </location>
</feature>
<accession>A0A447L0W0</accession>
<dbReference type="InterPro" id="IPR018677">
    <property type="entry name" value="DUF2157"/>
</dbReference>
<feature type="transmembrane region" description="Helical" evidence="1">
    <location>
        <begin position="317"/>
        <end position="339"/>
    </location>
</feature>
<feature type="transmembrane region" description="Helical" evidence="1">
    <location>
        <begin position="456"/>
        <end position="473"/>
    </location>
</feature>
<dbReference type="Pfam" id="PF09925">
    <property type="entry name" value="DUF2157"/>
    <property type="match status" value="1"/>
</dbReference>
<feature type="transmembrane region" description="Helical" evidence="1">
    <location>
        <begin position="531"/>
        <end position="550"/>
    </location>
</feature>
<dbReference type="InterPro" id="IPR025513">
    <property type="entry name" value="DUF4401"/>
</dbReference>
<dbReference type="KEGG" id="sof:NCTC11214_05051"/>
<feature type="transmembrane region" description="Helical" evidence="1">
    <location>
        <begin position="87"/>
        <end position="108"/>
    </location>
</feature>
<feature type="transmembrane region" description="Helical" evidence="1">
    <location>
        <begin position="203"/>
        <end position="222"/>
    </location>
</feature>
<gene>
    <name evidence="4" type="ORF">NCTC11214_05051</name>
</gene>
<dbReference type="EMBL" id="LR134117">
    <property type="protein sequence ID" value="VDZ64587.1"/>
    <property type="molecule type" value="Genomic_DNA"/>
</dbReference>
<feature type="transmembrane region" description="Helical" evidence="1">
    <location>
        <begin position="144"/>
        <end position="161"/>
    </location>
</feature>
<feature type="transmembrane region" description="Helical" evidence="1">
    <location>
        <begin position="605"/>
        <end position="625"/>
    </location>
</feature>
<feature type="transmembrane region" description="Helical" evidence="1">
    <location>
        <begin position="258"/>
        <end position="282"/>
    </location>
</feature>
<evidence type="ECO:0000313" key="5">
    <source>
        <dbReference type="Proteomes" id="UP000281391"/>
    </source>
</evidence>
<feature type="transmembrane region" description="Helical" evidence="1">
    <location>
        <begin position="59"/>
        <end position="81"/>
    </location>
</feature>
<dbReference type="Pfam" id="PF14351">
    <property type="entry name" value="DUF4401"/>
    <property type="match status" value="1"/>
</dbReference>
<keyword evidence="1" id="KW-1133">Transmembrane helix</keyword>
<organism evidence="4 5">
    <name type="scientific">Serratia odorifera</name>
    <dbReference type="NCBI Taxonomy" id="618"/>
    <lineage>
        <taxon>Bacteria</taxon>
        <taxon>Pseudomonadati</taxon>
        <taxon>Pseudomonadota</taxon>
        <taxon>Gammaproteobacteria</taxon>
        <taxon>Enterobacterales</taxon>
        <taxon>Yersiniaceae</taxon>
        <taxon>Serratia</taxon>
    </lineage>
</organism>
<protein>
    <submittedName>
        <fullName evidence="4">Predicted membrane protein</fullName>
    </submittedName>
</protein>
<keyword evidence="1" id="KW-0472">Membrane</keyword>
<feature type="transmembrane region" description="Helical" evidence="1">
    <location>
        <begin position="695"/>
        <end position="715"/>
    </location>
</feature>
<evidence type="ECO:0000259" key="2">
    <source>
        <dbReference type="Pfam" id="PF09925"/>
    </source>
</evidence>
<sequence>MPPSHHHRVMPTMAAEQLCRSLPALLTTSPASARLSPTNYQHILAYCNVRPDLAGWRSFLTLALALLGLLALVAGSVFFIASNWQAMPVFARFAMIELLILALATIVWQRWYDAVARSALLAVGLSFGGLFALYGQVYQTGADAWQLFFTWACVLLPLALIGRQNGLWLCAWAVASLAFQLYYASWAANVVAPPWWANGDSVLLGYLLVQSLCLIVREALAARARPSSWLARRWLSWMMAGYVLLILTLRLIEAIADWRFVASAALTAALWVLLLLGGYAYYRQRAADLCMLTLGVTSLMLVGCALIYRLVARAWEVGPLFAMCALMALWLLACGALLLRWRRALSQSALSGVTHHQWDELLAPLRQRQWLTTAQSEQLMRCNPSDRLPWYLHIALAISGWLAAMIILLLLALLLYVSGLLDSLDGGSLMLFSLLIAIPAAVLLRKPGIGTRQIGLAWAIAASCGLSVGIYMLDETRWLPADISRALWLLPVLGGMAWLMPDRSYRFMASAVSTLILLLPGAYLAEHHWSSSASAALMLAISATVTFGWLSVLHRQQRYPAVAGHGMIGALGYGIPAGLALSCLASVHADMFDVIFWRNASKANLPMMLGIGIAIGLIAAAWRYAVKTAAPATPILLPAAVICGSIAVFAPGIGLGLALLLLARYQGRHVSLVAAAAFLLLYLIDWYYFLGISLLQKSLLLVVSGLVLLALLAVVRKTLPPTSGGCHAHE</sequence>
<reference evidence="4 5" key="1">
    <citation type="submission" date="2018-12" db="EMBL/GenBank/DDBJ databases">
        <authorList>
            <consortium name="Pathogen Informatics"/>
        </authorList>
    </citation>
    <scope>NUCLEOTIDE SEQUENCE [LARGE SCALE GENOMIC DNA]</scope>
    <source>
        <strain evidence="4 5">NCTC11214</strain>
    </source>
</reference>
<feature type="transmembrane region" description="Helical" evidence="1">
    <location>
        <begin position="390"/>
        <end position="415"/>
    </location>
</feature>
<evidence type="ECO:0000256" key="1">
    <source>
        <dbReference type="SAM" id="Phobius"/>
    </source>
</evidence>
<feature type="transmembrane region" description="Helical" evidence="1">
    <location>
        <begin position="485"/>
        <end position="500"/>
    </location>
</feature>
<evidence type="ECO:0000313" key="4">
    <source>
        <dbReference type="EMBL" id="VDZ64587.1"/>
    </source>
</evidence>
<feature type="transmembrane region" description="Helical" evidence="1">
    <location>
        <begin position="234"/>
        <end position="252"/>
    </location>
</feature>
<proteinExistence type="predicted"/>
<dbReference type="RefSeq" id="WP_039992238.1">
    <property type="nucleotide sequence ID" value="NZ_JAEKCK010000001.1"/>
</dbReference>
<feature type="transmembrane region" description="Helical" evidence="1">
    <location>
        <begin position="289"/>
        <end position="311"/>
    </location>
</feature>
<evidence type="ECO:0000259" key="3">
    <source>
        <dbReference type="Pfam" id="PF14351"/>
    </source>
</evidence>
<name>A0A447L0W0_SEROD</name>
<feature type="domain" description="DUF2157" evidence="2">
    <location>
        <begin position="34"/>
        <end position="168"/>
    </location>
</feature>
<feature type="transmembrane region" description="Helical" evidence="1">
    <location>
        <begin position="507"/>
        <end position="525"/>
    </location>
</feature>
<feature type="transmembrane region" description="Helical" evidence="1">
    <location>
        <begin position="120"/>
        <end position="138"/>
    </location>
</feature>
<dbReference type="AlphaFoldDB" id="A0A447L0W0"/>
<keyword evidence="1" id="KW-0812">Transmembrane</keyword>
<feature type="transmembrane region" description="Helical" evidence="1">
    <location>
        <begin position="166"/>
        <end position="183"/>
    </location>
</feature>
<feature type="transmembrane region" description="Helical" evidence="1">
    <location>
        <begin position="670"/>
        <end position="689"/>
    </location>
</feature>
<feature type="transmembrane region" description="Helical" evidence="1">
    <location>
        <begin position="637"/>
        <end position="663"/>
    </location>
</feature>